<organism evidence="1 2">
    <name type="scientific">Halomarina rubra</name>
    <dbReference type="NCBI Taxonomy" id="2071873"/>
    <lineage>
        <taxon>Archaea</taxon>
        <taxon>Methanobacteriati</taxon>
        <taxon>Methanobacteriota</taxon>
        <taxon>Stenosarchaea group</taxon>
        <taxon>Halobacteria</taxon>
        <taxon>Halobacteriales</taxon>
        <taxon>Natronomonadaceae</taxon>
        <taxon>Halomarina</taxon>
    </lineage>
</organism>
<accession>A0ABD6ART4</accession>
<protein>
    <submittedName>
        <fullName evidence="1">Uncharacterized protein</fullName>
    </submittedName>
</protein>
<dbReference type="RefSeq" id="WP_250871936.1">
    <property type="nucleotide sequence ID" value="NZ_JALXFV010000002.1"/>
</dbReference>
<sequence>MAENVQPSVVETTENFYHVRFRDPEEFDEIRTPEWATAPAESVVAGSEVRTGHRRAGDDWSIQSVLVPVDEVDGEREAVDRATAIAEKIAE</sequence>
<evidence type="ECO:0000313" key="2">
    <source>
        <dbReference type="Proteomes" id="UP001597187"/>
    </source>
</evidence>
<comment type="caution">
    <text evidence="1">The sequence shown here is derived from an EMBL/GenBank/DDBJ whole genome shotgun (WGS) entry which is preliminary data.</text>
</comment>
<gene>
    <name evidence="1" type="ORF">ACFSBT_01500</name>
</gene>
<dbReference type="EMBL" id="JBHUDC010000002">
    <property type="protein sequence ID" value="MFD1511953.1"/>
    <property type="molecule type" value="Genomic_DNA"/>
</dbReference>
<keyword evidence="2" id="KW-1185">Reference proteome</keyword>
<dbReference type="Proteomes" id="UP001597187">
    <property type="component" value="Unassembled WGS sequence"/>
</dbReference>
<evidence type="ECO:0000313" key="1">
    <source>
        <dbReference type="EMBL" id="MFD1511953.1"/>
    </source>
</evidence>
<proteinExistence type="predicted"/>
<name>A0ABD6ART4_9EURY</name>
<reference evidence="1 2" key="1">
    <citation type="journal article" date="2019" name="Int. J. Syst. Evol. Microbiol.">
        <title>The Global Catalogue of Microorganisms (GCM) 10K type strain sequencing project: providing services to taxonomists for standard genome sequencing and annotation.</title>
        <authorList>
            <consortium name="The Broad Institute Genomics Platform"/>
            <consortium name="The Broad Institute Genome Sequencing Center for Infectious Disease"/>
            <person name="Wu L."/>
            <person name="Ma J."/>
        </authorList>
    </citation>
    <scope>NUCLEOTIDE SEQUENCE [LARGE SCALE GENOMIC DNA]</scope>
    <source>
        <strain evidence="1 2">CGMCC 1.12563</strain>
    </source>
</reference>
<dbReference type="AlphaFoldDB" id="A0ABD6ART4"/>